<dbReference type="GO" id="GO:0042276">
    <property type="term" value="P:error-prone translesion synthesis"/>
    <property type="evidence" value="ECO:0007669"/>
    <property type="project" value="TreeGrafter"/>
</dbReference>
<proteinExistence type="inferred from homology"/>
<accession>A0A4W6EMT6</accession>
<dbReference type="Gene3D" id="3.60.21.60">
    <property type="match status" value="1"/>
</dbReference>
<comment type="subcellular location">
    <subcellularLocation>
        <location evidence="1">Nucleus</location>
    </subcellularLocation>
</comment>
<keyword evidence="5" id="KW-0539">Nucleus</keyword>
<dbReference type="InterPro" id="IPR007185">
    <property type="entry name" value="DNA_pol_a/d/e_bsu"/>
</dbReference>
<keyword evidence="3" id="KW-0235">DNA replication</keyword>
<feature type="domain" description="DNA polymerase alpha/delta/epsilon subunit B" evidence="7">
    <location>
        <begin position="93"/>
        <end position="212"/>
    </location>
</feature>
<keyword evidence="9" id="KW-1185">Reference proteome</keyword>
<dbReference type="GeneTree" id="ENSGT00390000012435"/>
<evidence type="ECO:0000256" key="1">
    <source>
        <dbReference type="ARBA" id="ARBA00004123"/>
    </source>
</evidence>
<sequence>GKFYLEDPSGTVQLDMSKFHNGLYTESCFVLAEGWYEDSVFHVNGFGFPPTEPSLATRAYYGNLNFFGGPSTTSVKASAKLKQLEEENEDAMFVIVSDVWLDSVEVMEKLNIMFSGYAAMPPTCFILCGNFSSAPYGKTQIKSLKGETFSSRFVFVPGPEDPGPGTILPRPPLADHITEEFRQRVPFSVFTTNPCRIQYCSQEIVIIREDLFVKTILSQGHLTPLPLYVSPVFWAYDYSLRVYPVPDVIVFADKYDPFSITNTDCLCVNPGSFPRSGFTFKVYYPSNRTVEGQVGCALL</sequence>
<protein>
    <recommendedName>
        <fullName evidence="6">DNA polymerase II subunit 2</fullName>
    </recommendedName>
</protein>
<evidence type="ECO:0000313" key="9">
    <source>
        <dbReference type="Proteomes" id="UP000314980"/>
    </source>
</evidence>
<dbReference type="Ensembl" id="ENSLCAT00010040443.1">
    <property type="protein sequence ID" value="ENSLCAP00010039512.1"/>
    <property type="gene ID" value="ENSLCAG00010018441.1"/>
</dbReference>
<dbReference type="InterPro" id="IPR016266">
    <property type="entry name" value="POLE2"/>
</dbReference>
<dbReference type="PANTHER" id="PTHR12708">
    <property type="entry name" value="DNA POLYMERASE EPSILON SUBUNIT B"/>
    <property type="match status" value="1"/>
</dbReference>
<organism evidence="8 9">
    <name type="scientific">Lates calcarifer</name>
    <name type="common">Barramundi</name>
    <name type="synonym">Holocentrus calcarifer</name>
    <dbReference type="NCBI Taxonomy" id="8187"/>
    <lineage>
        <taxon>Eukaryota</taxon>
        <taxon>Metazoa</taxon>
        <taxon>Chordata</taxon>
        <taxon>Craniata</taxon>
        <taxon>Vertebrata</taxon>
        <taxon>Euteleostomi</taxon>
        <taxon>Actinopterygii</taxon>
        <taxon>Neopterygii</taxon>
        <taxon>Teleostei</taxon>
        <taxon>Neoteleostei</taxon>
        <taxon>Acanthomorphata</taxon>
        <taxon>Carangaria</taxon>
        <taxon>Carangaria incertae sedis</taxon>
        <taxon>Centropomidae</taxon>
        <taxon>Lates</taxon>
    </lineage>
</organism>
<dbReference type="GO" id="GO:0006261">
    <property type="term" value="P:DNA-templated DNA replication"/>
    <property type="evidence" value="ECO:0007669"/>
    <property type="project" value="InterPro"/>
</dbReference>
<dbReference type="Pfam" id="PF04042">
    <property type="entry name" value="DNA_pol_E_B"/>
    <property type="match status" value="1"/>
</dbReference>
<dbReference type="GO" id="GO:0003677">
    <property type="term" value="F:DNA binding"/>
    <property type="evidence" value="ECO:0007669"/>
    <property type="project" value="UniProtKB-KW"/>
</dbReference>
<evidence type="ECO:0000256" key="4">
    <source>
        <dbReference type="ARBA" id="ARBA00023125"/>
    </source>
</evidence>
<dbReference type="GO" id="GO:0008622">
    <property type="term" value="C:epsilon DNA polymerase complex"/>
    <property type="evidence" value="ECO:0007669"/>
    <property type="project" value="InterPro"/>
</dbReference>
<keyword evidence="4" id="KW-0238">DNA-binding</keyword>
<dbReference type="Proteomes" id="UP000314980">
    <property type="component" value="Unassembled WGS sequence"/>
</dbReference>
<evidence type="ECO:0000313" key="8">
    <source>
        <dbReference type="Ensembl" id="ENSLCAP00010039512.1"/>
    </source>
</evidence>
<evidence type="ECO:0000256" key="5">
    <source>
        <dbReference type="ARBA" id="ARBA00023242"/>
    </source>
</evidence>
<reference evidence="8" key="2">
    <citation type="submission" date="2025-08" db="UniProtKB">
        <authorList>
            <consortium name="Ensembl"/>
        </authorList>
    </citation>
    <scope>IDENTIFICATION</scope>
</reference>
<gene>
    <name evidence="8" type="primary">POLE2</name>
</gene>
<evidence type="ECO:0000256" key="2">
    <source>
        <dbReference type="ARBA" id="ARBA00009560"/>
    </source>
</evidence>
<reference evidence="8" key="3">
    <citation type="submission" date="2025-09" db="UniProtKB">
        <authorList>
            <consortium name="Ensembl"/>
        </authorList>
    </citation>
    <scope>IDENTIFICATION</scope>
</reference>
<evidence type="ECO:0000256" key="3">
    <source>
        <dbReference type="ARBA" id="ARBA00022705"/>
    </source>
</evidence>
<reference evidence="9" key="1">
    <citation type="submission" date="2015-09" db="EMBL/GenBank/DDBJ databases">
        <authorList>
            <person name="Sai Rama Sridatta P."/>
        </authorList>
    </citation>
    <scope>NUCLEOTIDE SEQUENCE [LARGE SCALE GENOMIC DNA]</scope>
</reference>
<evidence type="ECO:0000256" key="6">
    <source>
        <dbReference type="ARBA" id="ARBA00032930"/>
    </source>
</evidence>
<dbReference type="AlphaFoldDB" id="A0A4W6EMT6"/>
<name>A0A4W6EMT6_LATCA</name>
<evidence type="ECO:0000259" key="7">
    <source>
        <dbReference type="Pfam" id="PF04042"/>
    </source>
</evidence>
<comment type="similarity">
    <text evidence="2">Belongs to the DNA polymerase epsilon subunit B family.</text>
</comment>
<dbReference type="PANTHER" id="PTHR12708:SF0">
    <property type="entry name" value="DNA POLYMERASE EPSILON SUBUNIT 2"/>
    <property type="match status" value="1"/>
</dbReference>